<name>A0ABN9DIP4_9NEOB</name>
<protein>
    <submittedName>
        <fullName evidence="1">Uncharacterized protein</fullName>
    </submittedName>
</protein>
<comment type="caution">
    <text evidence="1">The sequence shown here is derived from an EMBL/GenBank/DDBJ whole genome shotgun (WGS) entry which is preliminary data.</text>
</comment>
<evidence type="ECO:0000313" key="2">
    <source>
        <dbReference type="Proteomes" id="UP001162483"/>
    </source>
</evidence>
<keyword evidence="2" id="KW-1185">Reference proteome</keyword>
<dbReference type="EMBL" id="CATNWA010014486">
    <property type="protein sequence ID" value="CAI9572337.1"/>
    <property type="molecule type" value="Genomic_DNA"/>
</dbReference>
<dbReference type="Proteomes" id="UP001162483">
    <property type="component" value="Unassembled WGS sequence"/>
</dbReference>
<evidence type="ECO:0000313" key="1">
    <source>
        <dbReference type="EMBL" id="CAI9572337.1"/>
    </source>
</evidence>
<accession>A0ABN9DIP4</accession>
<reference evidence="1" key="1">
    <citation type="submission" date="2023-05" db="EMBL/GenBank/DDBJ databases">
        <authorList>
            <person name="Stuckert A."/>
        </authorList>
    </citation>
    <scope>NUCLEOTIDE SEQUENCE</scope>
</reference>
<organism evidence="1 2">
    <name type="scientific">Staurois parvus</name>
    <dbReference type="NCBI Taxonomy" id="386267"/>
    <lineage>
        <taxon>Eukaryota</taxon>
        <taxon>Metazoa</taxon>
        <taxon>Chordata</taxon>
        <taxon>Craniata</taxon>
        <taxon>Vertebrata</taxon>
        <taxon>Euteleostomi</taxon>
        <taxon>Amphibia</taxon>
        <taxon>Batrachia</taxon>
        <taxon>Anura</taxon>
        <taxon>Neobatrachia</taxon>
        <taxon>Ranoidea</taxon>
        <taxon>Ranidae</taxon>
        <taxon>Staurois</taxon>
    </lineage>
</organism>
<gene>
    <name evidence="1" type="ORF">SPARVUS_LOCUS7424147</name>
</gene>
<feature type="non-terminal residue" evidence="1">
    <location>
        <position position="1"/>
    </location>
</feature>
<proteinExistence type="predicted"/>
<sequence>LLTPLAVFPSVARGKISVPRAVTPSYTRAYHVAFSGGPCSTYLVLHSRDVSPAVSPSISSGRCRHPASMFRSLRRRDVRAPEPAGNLKFLKNEI</sequence>